<dbReference type="AlphaFoldDB" id="A0A8D0FTW6"/>
<reference evidence="2" key="1">
    <citation type="submission" date="2025-08" db="UniProtKB">
        <authorList>
            <consortium name="Ensembl"/>
        </authorList>
    </citation>
    <scope>IDENTIFICATION</scope>
</reference>
<sequence length="105" mass="11938">MRKLFLSSSGKCWGRKKGRLRKKKMKEGAGKGGRREVNPWPTFIDECLEMYNKLKAEHDALLAERAANDSKPIKITLPNGKQVDAESWKTTPYHIACGIRHDSIL</sequence>
<organism evidence="2 3">
    <name type="scientific">Strix occidentalis caurina</name>
    <name type="common">northern spotted owl</name>
    <dbReference type="NCBI Taxonomy" id="311401"/>
    <lineage>
        <taxon>Eukaryota</taxon>
        <taxon>Metazoa</taxon>
        <taxon>Chordata</taxon>
        <taxon>Craniata</taxon>
        <taxon>Vertebrata</taxon>
        <taxon>Euteleostomi</taxon>
        <taxon>Archelosauria</taxon>
        <taxon>Archosauria</taxon>
        <taxon>Dinosauria</taxon>
        <taxon>Saurischia</taxon>
        <taxon>Theropoda</taxon>
        <taxon>Coelurosauria</taxon>
        <taxon>Aves</taxon>
        <taxon>Neognathae</taxon>
        <taxon>Neoaves</taxon>
        <taxon>Telluraves</taxon>
        <taxon>Strigiformes</taxon>
        <taxon>Strigidae</taxon>
        <taxon>Strix</taxon>
    </lineage>
</organism>
<dbReference type="InterPro" id="IPR012675">
    <property type="entry name" value="Beta-grasp_dom_sf"/>
</dbReference>
<feature type="compositionally biased region" description="Basic and acidic residues" evidence="1">
    <location>
        <begin position="26"/>
        <end position="35"/>
    </location>
</feature>
<evidence type="ECO:0000313" key="3">
    <source>
        <dbReference type="Proteomes" id="UP000694551"/>
    </source>
</evidence>
<feature type="compositionally biased region" description="Basic residues" evidence="1">
    <location>
        <begin position="15"/>
        <end position="25"/>
    </location>
</feature>
<reference evidence="2" key="2">
    <citation type="submission" date="2025-09" db="UniProtKB">
        <authorList>
            <consortium name="Ensembl"/>
        </authorList>
    </citation>
    <scope>IDENTIFICATION</scope>
</reference>
<keyword evidence="3" id="KW-1185">Reference proteome</keyword>
<dbReference type="Proteomes" id="UP000694551">
    <property type="component" value="Unplaced"/>
</dbReference>
<dbReference type="Ensembl" id="ENSSOCT00000022233.1">
    <property type="protein sequence ID" value="ENSSOCP00000021693.1"/>
    <property type="gene ID" value="ENSSOCG00000016196.1"/>
</dbReference>
<dbReference type="Gene3D" id="3.10.20.30">
    <property type="match status" value="1"/>
</dbReference>
<name>A0A8D0FTW6_STROC</name>
<protein>
    <submittedName>
        <fullName evidence="2">Uncharacterized protein</fullName>
    </submittedName>
</protein>
<proteinExistence type="predicted"/>
<evidence type="ECO:0000313" key="2">
    <source>
        <dbReference type="Ensembl" id="ENSSOCP00000021693.1"/>
    </source>
</evidence>
<evidence type="ECO:0000256" key="1">
    <source>
        <dbReference type="SAM" id="MobiDB-lite"/>
    </source>
</evidence>
<feature type="region of interest" description="Disordered" evidence="1">
    <location>
        <begin position="15"/>
        <end position="35"/>
    </location>
</feature>
<accession>A0A8D0FTW6</accession>